<feature type="transmembrane region" description="Helical" evidence="1">
    <location>
        <begin position="129"/>
        <end position="162"/>
    </location>
</feature>
<protein>
    <submittedName>
        <fullName evidence="2">DUF6044 family protein</fullName>
    </submittedName>
</protein>
<feature type="transmembrane region" description="Helical" evidence="1">
    <location>
        <begin position="303"/>
        <end position="324"/>
    </location>
</feature>
<dbReference type="Proteomes" id="UP001139011">
    <property type="component" value="Unassembled WGS sequence"/>
</dbReference>
<organism evidence="2 3">
    <name type="scientific">Fictibacillus marinisediminis</name>
    <dbReference type="NCBI Taxonomy" id="2878389"/>
    <lineage>
        <taxon>Bacteria</taxon>
        <taxon>Bacillati</taxon>
        <taxon>Bacillota</taxon>
        <taxon>Bacilli</taxon>
        <taxon>Bacillales</taxon>
        <taxon>Fictibacillaceae</taxon>
        <taxon>Fictibacillus</taxon>
    </lineage>
</organism>
<keyword evidence="1" id="KW-0812">Transmembrane</keyword>
<evidence type="ECO:0000313" key="3">
    <source>
        <dbReference type="Proteomes" id="UP001139011"/>
    </source>
</evidence>
<keyword evidence="1" id="KW-1133">Transmembrane helix</keyword>
<feature type="transmembrane region" description="Helical" evidence="1">
    <location>
        <begin position="267"/>
        <end position="291"/>
    </location>
</feature>
<accession>A0A9X1XAD9</accession>
<gene>
    <name evidence="2" type="ORF">LCY76_06105</name>
</gene>
<dbReference type="EMBL" id="JAIWJX010000002">
    <property type="protein sequence ID" value="MCK6256175.1"/>
    <property type="molecule type" value="Genomic_DNA"/>
</dbReference>
<sequence length="560" mass="66010">MVRRPISRESKYLYGAWIILLIYLSPLFILGENAHIRVHDNMDSNIAWYRVLVHSGQLFGNIQAVIPQVINGLPRDTFETEFSGIVWLHALFPAMQAYAISQAITRVFAFIGMYLLLKDHFVKEQELSFIRVGVALAFALTPFWPSGMLSTLGMPLALWAFLNIRNQASGRKEWLVLLLLPFYSSFVLGFFFFLFAMALLWITDVWRKRKWNFKFLISITFMVLIYLMTEYRLVYSLLLPQAPTSRNEFKESVLDFPSSISLMLKNFLLGHTHVMTIHTYFILPLLFVALWKVIRQKTWRNETLFLFLMVLNAVLSVWYGLWFFKGWQPLKDQVSLLNTFNFSRFHFLHPLILYLLFAIGLKIVGQGKGKWKKTAVVLLILQLLLLFTLNEEIRYRIAGYPSFKEFYSTQLFEKIDRFIGKPKYTYRVASIGLHPSISQYNGFYTLDTYNNFYPLSYKHQFRSIISKELDKNRKLKHYFDHWGGRCYLFSAELGKHYSFEKDSDKEIDHLQINTKAFKKLGGRYIFSSVPIVNAREDHLTYEKTFTDPHSVWKIYLYQVR</sequence>
<feature type="transmembrane region" description="Helical" evidence="1">
    <location>
        <begin position="213"/>
        <end position="229"/>
    </location>
</feature>
<name>A0A9X1XAD9_9BACL</name>
<keyword evidence="1" id="KW-0472">Membrane</keyword>
<feature type="transmembrane region" description="Helical" evidence="1">
    <location>
        <begin position="12"/>
        <end position="31"/>
    </location>
</feature>
<comment type="caution">
    <text evidence="2">The sequence shown here is derived from an EMBL/GenBank/DDBJ whole genome shotgun (WGS) entry which is preliminary data.</text>
</comment>
<keyword evidence="3" id="KW-1185">Reference proteome</keyword>
<evidence type="ECO:0000313" key="2">
    <source>
        <dbReference type="EMBL" id="MCK6256175.1"/>
    </source>
</evidence>
<dbReference type="Pfam" id="PF19510">
    <property type="entry name" value="DUF6044"/>
    <property type="match status" value="1"/>
</dbReference>
<reference evidence="2" key="1">
    <citation type="submission" date="2021-09" db="EMBL/GenBank/DDBJ databases">
        <title>Genome analysis of Fictibacillus sp. KIGAM418 isolated from marine sediment.</title>
        <authorList>
            <person name="Seo M.-J."/>
            <person name="Cho E.-S."/>
            <person name="Hwang C.Y."/>
        </authorList>
    </citation>
    <scope>NUCLEOTIDE SEQUENCE</scope>
    <source>
        <strain evidence="2">KIGAM418</strain>
    </source>
</reference>
<evidence type="ECO:0000256" key="1">
    <source>
        <dbReference type="SAM" id="Phobius"/>
    </source>
</evidence>
<feature type="transmembrane region" description="Helical" evidence="1">
    <location>
        <begin position="344"/>
        <end position="364"/>
    </location>
</feature>
<feature type="transmembrane region" description="Helical" evidence="1">
    <location>
        <begin position="97"/>
        <end position="117"/>
    </location>
</feature>
<feature type="transmembrane region" description="Helical" evidence="1">
    <location>
        <begin position="174"/>
        <end position="201"/>
    </location>
</feature>
<proteinExistence type="predicted"/>
<dbReference type="InterPro" id="IPR046107">
    <property type="entry name" value="DUF6044"/>
</dbReference>
<dbReference type="AlphaFoldDB" id="A0A9X1XAD9"/>
<dbReference type="RefSeq" id="WP_248251880.1">
    <property type="nucleotide sequence ID" value="NZ_JAIWJX010000002.1"/>
</dbReference>